<sequence length="160" mass="17678">MVSPSHFLASSALDSAYETGNSKAGHVLDKLSETYKNVDSLALITGVWNFCEDVSLNTKVPVMLDYTKESNSEEDNPRDNECNLLSFLSSNSRGCGSEKKMEEVLQVTSSYILFDPGPYLDYVPIYAIDSNFGDRKSMEEGAVTVLFERPGVKFPIGKII</sequence>
<dbReference type="EMBL" id="JAIVGD010000019">
    <property type="protein sequence ID" value="KAH0748845.1"/>
    <property type="molecule type" value="Genomic_DNA"/>
</dbReference>
<keyword evidence="2" id="KW-1185">Reference proteome</keyword>
<accession>A0ABQ7UGU4</accession>
<comment type="caution">
    <text evidence="1">The sequence shown here is derived from an EMBL/GenBank/DDBJ whole genome shotgun (WGS) entry which is preliminary data.</text>
</comment>
<proteinExistence type="predicted"/>
<dbReference type="Proteomes" id="UP000826656">
    <property type="component" value="Unassembled WGS sequence"/>
</dbReference>
<name>A0ABQ7UGU4_SOLTU</name>
<evidence type="ECO:0000313" key="2">
    <source>
        <dbReference type="Proteomes" id="UP000826656"/>
    </source>
</evidence>
<organism evidence="1 2">
    <name type="scientific">Solanum tuberosum</name>
    <name type="common">Potato</name>
    <dbReference type="NCBI Taxonomy" id="4113"/>
    <lineage>
        <taxon>Eukaryota</taxon>
        <taxon>Viridiplantae</taxon>
        <taxon>Streptophyta</taxon>
        <taxon>Embryophyta</taxon>
        <taxon>Tracheophyta</taxon>
        <taxon>Spermatophyta</taxon>
        <taxon>Magnoliopsida</taxon>
        <taxon>eudicotyledons</taxon>
        <taxon>Gunneridae</taxon>
        <taxon>Pentapetalae</taxon>
        <taxon>asterids</taxon>
        <taxon>lamiids</taxon>
        <taxon>Solanales</taxon>
        <taxon>Solanaceae</taxon>
        <taxon>Solanoideae</taxon>
        <taxon>Solaneae</taxon>
        <taxon>Solanum</taxon>
    </lineage>
</organism>
<gene>
    <name evidence="1" type="ORF">KY290_028077</name>
</gene>
<protein>
    <submittedName>
        <fullName evidence="1">Uncharacterized protein</fullName>
    </submittedName>
</protein>
<reference evidence="1 2" key="1">
    <citation type="journal article" date="2021" name="bioRxiv">
        <title>Chromosome-scale and haplotype-resolved genome assembly of a tetraploid potato cultivar.</title>
        <authorList>
            <person name="Sun H."/>
            <person name="Jiao W.-B."/>
            <person name="Krause K."/>
            <person name="Campoy J.A."/>
            <person name="Goel M."/>
            <person name="Folz-Donahue K."/>
            <person name="Kukat C."/>
            <person name="Huettel B."/>
            <person name="Schneeberger K."/>
        </authorList>
    </citation>
    <scope>NUCLEOTIDE SEQUENCE [LARGE SCALE GENOMIC DNA]</scope>
    <source>
        <strain evidence="1">SolTubOtavaFocal</strain>
        <tissue evidence="1">Leaves</tissue>
    </source>
</reference>
<evidence type="ECO:0000313" key="1">
    <source>
        <dbReference type="EMBL" id="KAH0748845.1"/>
    </source>
</evidence>